<dbReference type="InterPro" id="IPR015943">
    <property type="entry name" value="WD40/YVTN_repeat-like_dom_sf"/>
</dbReference>
<evidence type="ECO:0000256" key="7">
    <source>
        <dbReference type="ARBA" id="ARBA00022927"/>
    </source>
</evidence>
<keyword evidence="4 10" id="KW-0677">Repeat</keyword>
<evidence type="ECO:0000313" key="12">
    <source>
        <dbReference type="EMBL" id="KZZ95797.1"/>
    </source>
</evidence>
<evidence type="ECO:0000256" key="10">
    <source>
        <dbReference type="RuleBase" id="RU369019"/>
    </source>
</evidence>
<keyword evidence="6" id="KW-0931">ER-Golgi transport</keyword>
<keyword evidence="7 10" id="KW-0653">Protein transport</keyword>
<keyword evidence="13" id="KW-1185">Reference proteome</keyword>
<comment type="similarity">
    <text evidence="10">Belongs to the WD repeat SEC12 family.</text>
</comment>
<dbReference type="AlphaFoldDB" id="A0A168BVF9"/>
<proteinExistence type="inferred from homology"/>
<evidence type="ECO:0000256" key="8">
    <source>
        <dbReference type="ARBA" id="ARBA00022989"/>
    </source>
</evidence>
<sequence length="610" mass="66607">MPLQIPSSNTTLSIPLMTADFDPRDARYLIVGGGGGEGRTGVLLDTVKPDELRQLQEIELSSDEDSVTSLGVAHTAPGRIVAFGGVNSSQEQQDKGNNEHLRSFQPGPAKPGVPSEAYQKLLRLSPWTSSENSRRIAVISTGMEDKGEIVVFEASSTTPQPSDVISRIRLGQGQEAEDIDIIALDETSKFRVAYTDGTSLYTFDTSLSKDKSAVTTLPTPEPKALYTIPKDLARAKIRNIKFLSPTAYVVLQNLPDRSGCELLIYAGGMITRRKKLHRDMKMGLSLDVSPLPVDKTTGERQFVVAVSGSNHAIDIFTVDYRGGSGRKSYSMFRRYTTLQNVHTFTITKIAISNFLRPRFDTQSEASNNISEKSETMLIPTFKPYIKLASVSVGNTVVVHHLPLTPYPSKSEPKRHVLRNPSTSSHDFVCNALYGISAILVIVLSALLLQAVAEIRGSVPPTLGAKQWLHPRIHDAVARPYSVLRAGEPAVETVKIDGGEIPVLEVRTPAFEPKTEEITLETLNALFTEEKEEGATSVEGIITTGREGEVEDVLTIPSDGPKGVITEPTGSERVEPVPTKGDEDPKPVEDASGPQGSNREENFLDEWFLDY</sequence>
<keyword evidence="5 10" id="KW-0256">Endoplasmic reticulum</keyword>
<evidence type="ECO:0000256" key="9">
    <source>
        <dbReference type="ARBA" id="ARBA00023136"/>
    </source>
</evidence>
<dbReference type="InterPro" id="IPR045260">
    <property type="entry name" value="Sec12-like"/>
</dbReference>
<keyword evidence="3" id="KW-0812">Transmembrane</keyword>
<evidence type="ECO:0000256" key="5">
    <source>
        <dbReference type="ARBA" id="ARBA00022824"/>
    </source>
</evidence>
<comment type="caution">
    <text evidence="12">The sequence shown here is derived from an EMBL/GenBank/DDBJ whole genome shotgun (WGS) entry which is preliminary data.</text>
</comment>
<comment type="function">
    <text evidence="10">Guanine nucleotide-exchange factor (GEF) required for the formation or budding of transport vesicles from the ER.</text>
</comment>
<feature type="compositionally biased region" description="Basic and acidic residues" evidence="11">
    <location>
        <begin position="569"/>
        <end position="588"/>
    </location>
</feature>
<evidence type="ECO:0000256" key="4">
    <source>
        <dbReference type="ARBA" id="ARBA00022737"/>
    </source>
</evidence>
<dbReference type="Proteomes" id="UP000242877">
    <property type="component" value="Unassembled WGS sequence"/>
</dbReference>
<dbReference type="GO" id="GO:0015031">
    <property type="term" value="P:protein transport"/>
    <property type="evidence" value="ECO:0007669"/>
    <property type="project" value="UniProtKB-KW"/>
</dbReference>
<dbReference type="GO" id="GO:0003400">
    <property type="term" value="P:regulation of COPII vesicle coating"/>
    <property type="evidence" value="ECO:0007669"/>
    <property type="project" value="UniProtKB-UniRule"/>
</dbReference>
<feature type="compositionally biased region" description="Basic and acidic residues" evidence="11">
    <location>
        <begin position="92"/>
        <end position="102"/>
    </location>
</feature>
<evidence type="ECO:0000313" key="13">
    <source>
        <dbReference type="Proteomes" id="UP000242877"/>
    </source>
</evidence>
<evidence type="ECO:0000256" key="6">
    <source>
        <dbReference type="ARBA" id="ARBA00022892"/>
    </source>
</evidence>
<evidence type="ECO:0000256" key="2">
    <source>
        <dbReference type="ARBA" id="ARBA00022574"/>
    </source>
</evidence>
<evidence type="ECO:0000256" key="3">
    <source>
        <dbReference type="ARBA" id="ARBA00022692"/>
    </source>
</evidence>
<gene>
    <name evidence="12" type="ORF">AAP_01473</name>
</gene>
<feature type="region of interest" description="Disordered" evidence="11">
    <location>
        <begin position="87"/>
        <end position="114"/>
    </location>
</feature>
<organism evidence="12 13">
    <name type="scientific">Ascosphaera apis ARSEF 7405</name>
    <dbReference type="NCBI Taxonomy" id="392613"/>
    <lineage>
        <taxon>Eukaryota</taxon>
        <taxon>Fungi</taxon>
        <taxon>Dikarya</taxon>
        <taxon>Ascomycota</taxon>
        <taxon>Pezizomycotina</taxon>
        <taxon>Eurotiomycetes</taxon>
        <taxon>Eurotiomycetidae</taxon>
        <taxon>Onygenales</taxon>
        <taxon>Ascosphaeraceae</taxon>
        <taxon>Ascosphaera</taxon>
    </lineage>
</organism>
<reference evidence="12 13" key="1">
    <citation type="journal article" date="2016" name="Genome Biol. Evol.">
        <title>Divergent and convergent evolution of fungal pathogenicity.</title>
        <authorList>
            <person name="Shang Y."/>
            <person name="Xiao G."/>
            <person name="Zheng P."/>
            <person name="Cen K."/>
            <person name="Zhan S."/>
            <person name="Wang C."/>
        </authorList>
    </citation>
    <scope>NUCLEOTIDE SEQUENCE [LARGE SCALE GENOMIC DNA]</scope>
    <source>
        <strain evidence="12 13">ARSEF 7405</strain>
    </source>
</reference>
<keyword evidence="2 10" id="KW-0853">WD repeat</keyword>
<dbReference type="GO" id="GO:0005789">
    <property type="term" value="C:endoplasmic reticulum membrane"/>
    <property type="evidence" value="ECO:0007669"/>
    <property type="project" value="UniProtKB-SubCell"/>
</dbReference>
<feature type="region of interest" description="Disordered" evidence="11">
    <location>
        <begin position="552"/>
        <end position="603"/>
    </location>
</feature>
<name>A0A168BVF9_9EURO</name>
<keyword evidence="1 10" id="KW-0813">Transport</keyword>
<dbReference type="VEuPathDB" id="FungiDB:AAP_01473"/>
<keyword evidence="9" id="KW-0472">Membrane</keyword>
<dbReference type="Gene3D" id="2.130.10.10">
    <property type="entry name" value="YVTN repeat-like/Quinoprotein amine dehydrogenase"/>
    <property type="match status" value="1"/>
</dbReference>
<comment type="subcellular location">
    <subcellularLocation>
        <location evidence="10">Endoplasmic reticulum membrane</location>
        <topology evidence="10">Single-pass type II membrane protein</topology>
    </subcellularLocation>
    <subcellularLocation>
        <location evidence="10">Golgi apparatus membrane</location>
        <topology evidence="10">Single-pass type II membrane protein</topology>
    </subcellularLocation>
</comment>
<keyword evidence="8" id="KW-1133">Transmembrane helix</keyword>
<dbReference type="OrthoDB" id="4205675at2759"/>
<evidence type="ECO:0000256" key="11">
    <source>
        <dbReference type="SAM" id="MobiDB-lite"/>
    </source>
</evidence>
<evidence type="ECO:0000256" key="1">
    <source>
        <dbReference type="ARBA" id="ARBA00022448"/>
    </source>
</evidence>
<dbReference type="PANTHER" id="PTHR23284:SF0">
    <property type="entry name" value="PROLACTIN REGULATORY ELEMENT-BINDING PROTEIN"/>
    <property type="match status" value="1"/>
</dbReference>
<protein>
    <recommendedName>
        <fullName evidence="10">Guanine nucleotide-exchange factor SEC12</fullName>
    </recommendedName>
</protein>
<dbReference type="EMBL" id="AZGZ01000004">
    <property type="protein sequence ID" value="KZZ95797.1"/>
    <property type="molecule type" value="Genomic_DNA"/>
</dbReference>
<dbReference type="GO" id="GO:0006888">
    <property type="term" value="P:endoplasmic reticulum to Golgi vesicle-mediated transport"/>
    <property type="evidence" value="ECO:0007669"/>
    <property type="project" value="UniProtKB-UniRule"/>
</dbReference>
<dbReference type="GO" id="GO:0000139">
    <property type="term" value="C:Golgi membrane"/>
    <property type="evidence" value="ECO:0007669"/>
    <property type="project" value="UniProtKB-SubCell"/>
</dbReference>
<dbReference type="GO" id="GO:0005085">
    <property type="term" value="F:guanyl-nucleotide exchange factor activity"/>
    <property type="evidence" value="ECO:0007669"/>
    <property type="project" value="InterPro"/>
</dbReference>
<accession>A0A168BVF9</accession>
<dbReference type="PANTHER" id="PTHR23284">
    <property type="entry name" value="PROLACTIN REGULATORY ELEMENT BINDING PROTEIN"/>
    <property type="match status" value="1"/>
</dbReference>